<proteinExistence type="predicted"/>
<evidence type="ECO:0000313" key="2">
    <source>
        <dbReference type="EMBL" id="KKD39131.1"/>
    </source>
</evidence>
<sequence>MNNLTRGQLERNLSQRIQAFYRQELGHQPTKVTCQLFDSKIAIIVENSITPAEQLLSDAGQDELAEEVRAGLKDATQPKLKALIEEILAVDVIDLLSEAKLETGRMGIIAVLTQSPQVRNCESIPKPKLHSGHNQSQVS</sequence>
<reference evidence="2 3" key="1">
    <citation type="submission" date="2015-06" db="EMBL/GenBank/DDBJ databases">
        <title>Draft genome assembly of filamentous brackish cyanobacterium Limnoraphis robusta strain CS-951.</title>
        <authorList>
            <person name="Willis A."/>
            <person name="Parks M."/>
            <person name="Burford M.A."/>
        </authorList>
    </citation>
    <scope>NUCLEOTIDE SEQUENCE [LARGE SCALE GENOMIC DNA]</scope>
    <source>
        <strain evidence="2 3">CS-951</strain>
    </source>
</reference>
<accession>A0A0F5YJT5</accession>
<dbReference type="InterPro" id="IPR018745">
    <property type="entry name" value="MpsC"/>
</dbReference>
<comment type="caution">
    <text evidence="2">The sequence shown here is derived from an EMBL/GenBank/DDBJ whole genome shotgun (WGS) entry which is preliminary data.</text>
</comment>
<name>A0A0F5YJT5_9CYAN</name>
<organism evidence="2 3">
    <name type="scientific">Limnoraphis robusta CS-951</name>
    <dbReference type="NCBI Taxonomy" id="1637645"/>
    <lineage>
        <taxon>Bacteria</taxon>
        <taxon>Bacillati</taxon>
        <taxon>Cyanobacteriota</taxon>
        <taxon>Cyanophyceae</taxon>
        <taxon>Oscillatoriophycideae</taxon>
        <taxon>Oscillatoriales</taxon>
        <taxon>Sirenicapillariaceae</taxon>
        <taxon>Limnoraphis</taxon>
    </lineage>
</organism>
<dbReference type="OrthoDB" id="512464at2"/>
<dbReference type="PATRIC" id="fig|1637645.4.peg.2921"/>
<gene>
    <name evidence="2" type="ORF">WN50_05035</name>
</gene>
<dbReference type="EMBL" id="LATL02000143">
    <property type="protein sequence ID" value="KKD39131.1"/>
    <property type="molecule type" value="Genomic_DNA"/>
</dbReference>
<dbReference type="Pfam" id="PF10057">
    <property type="entry name" value="MpsC"/>
    <property type="match status" value="1"/>
</dbReference>
<evidence type="ECO:0000259" key="1">
    <source>
        <dbReference type="Pfam" id="PF10057"/>
    </source>
</evidence>
<dbReference type="RefSeq" id="WP_046277416.1">
    <property type="nucleotide sequence ID" value="NZ_LATL02000143.1"/>
</dbReference>
<protein>
    <recommendedName>
        <fullName evidence="1">Na+-translocating membrane potential-generating system MpsC domain-containing protein</fullName>
    </recommendedName>
</protein>
<dbReference type="Proteomes" id="UP000033607">
    <property type="component" value="Unassembled WGS sequence"/>
</dbReference>
<dbReference type="AlphaFoldDB" id="A0A0F5YJT5"/>
<feature type="domain" description="Na+-translocating membrane potential-generating system MpsC" evidence="1">
    <location>
        <begin position="5"/>
        <end position="113"/>
    </location>
</feature>
<evidence type="ECO:0000313" key="3">
    <source>
        <dbReference type="Proteomes" id="UP000033607"/>
    </source>
</evidence>